<reference evidence="2 3" key="1">
    <citation type="journal article" date="2018" name="J. Allergy Clin. Immunol.">
        <title>High-quality assembly of Dermatophagoides pteronyssinus genome and transcriptome reveals a wide range of novel allergens.</title>
        <authorList>
            <person name="Liu X.Y."/>
            <person name="Yang K.Y."/>
            <person name="Wang M.Q."/>
            <person name="Kwok J.S."/>
            <person name="Zeng X."/>
            <person name="Yang Z."/>
            <person name="Xiao X.J."/>
            <person name="Lau C.P."/>
            <person name="Li Y."/>
            <person name="Huang Z.M."/>
            <person name="Ba J.G."/>
            <person name="Yim A.K."/>
            <person name="Ouyang C.Y."/>
            <person name="Ngai S.M."/>
            <person name="Chan T.F."/>
            <person name="Leung E.L."/>
            <person name="Liu L."/>
            <person name="Liu Z.G."/>
            <person name="Tsui S.K."/>
        </authorList>
    </citation>
    <scope>NUCLEOTIDE SEQUENCE [LARGE SCALE GENOMIC DNA]</scope>
    <source>
        <strain evidence="2">Derp</strain>
    </source>
</reference>
<sequence length="60" mass="6826">MVWSIRILMIMTISGFLATILIVWCSGWVIVVLQYVRGQPWLSNYLINIGSSVVELQNSI</sequence>
<accession>A0ABQ8JLX5</accession>
<comment type="caution">
    <text evidence="2">The sequence shown here is derived from an EMBL/GenBank/DDBJ whole genome shotgun (WGS) entry which is preliminary data.</text>
</comment>
<keyword evidence="3" id="KW-1185">Reference proteome</keyword>
<organism evidence="2 3">
    <name type="scientific">Dermatophagoides pteronyssinus</name>
    <name type="common">European house dust mite</name>
    <dbReference type="NCBI Taxonomy" id="6956"/>
    <lineage>
        <taxon>Eukaryota</taxon>
        <taxon>Metazoa</taxon>
        <taxon>Ecdysozoa</taxon>
        <taxon>Arthropoda</taxon>
        <taxon>Chelicerata</taxon>
        <taxon>Arachnida</taxon>
        <taxon>Acari</taxon>
        <taxon>Acariformes</taxon>
        <taxon>Sarcoptiformes</taxon>
        <taxon>Astigmata</taxon>
        <taxon>Psoroptidia</taxon>
        <taxon>Analgoidea</taxon>
        <taxon>Pyroglyphidae</taxon>
        <taxon>Dermatophagoidinae</taxon>
        <taxon>Dermatophagoides</taxon>
    </lineage>
</organism>
<keyword evidence="1" id="KW-1133">Transmembrane helix</keyword>
<feature type="transmembrane region" description="Helical" evidence="1">
    <location>
        <begin position="7"/>
        <end position="36"/>
    </location>
</feature>
<reference evidence="2 3" key="2">
    <citation type="journal article" date="2022" name="Mol. Biol. Evol.">
        <title>Comparative Genomics Reveals Insights into the Divergent Evolution of Astigmatic Mites and Household Pest Adaptations.</title>
        <authorList>
            <person name="Xiong Q."/>
            <person name="Wan A.T."/>
            <person name="Liu X."/>
            <person name="Fung C.S."/>
            <person name="Xiao X."/>
            <person name="Malainual N."/>
            <person name="Hou J."/>
            <person name="Wang L."/>
            <person name="Wang M."/>
            <person name="Yang K.Y."/>
            <person name="Cui Y."/>
            <person name="Leung E.L."/>
            <person name="Nong W."/>
            <person name="Shin S.K."/>
            <person name="Au S.W."/>
            <person name="Jeong K.Y."/>
            <person name="Chew F.T."/>
            <person name="Hui J.H."/>
            <person name="Leung T.F."/>
            <person name="Tungtrongchitr A."/>
            <person name="Zhong N."/>
            <person name="Liu Z."/>
            <person name="Tsui S.K."/>
        </authorList>
    </citation>
    <scope>NUCLEOTIDE SEQUENCE [LARGE SCALE GENOMIC DNA]</scope>
    <source>
        <strain evidence="2">Derp</strain>
    </source>
</reference>
<evidence type="ECO:0000313" key="3">
    <source>
        <dbReference type="Proteomes" id="UP000887458"/>
    </source>
</evidence>
<name>A0ABQ8JLX5_DERPT</name>
<protein>
    <submittedName>
        <fullName evidence="2">Uncharacterized protein</fullName>
    </submittedName>
</protein>
<evidence type="ECO:0000256" key="1">
    <source>
        <dbReference type="SAM" id="Phobius"/>
    </source>
</evidence>
<evidence type="ECO:0000313" key="2">
    <source>
        <dbReference type="EMBL" id="KAH9423435.1"/>
    </source>
</evidence>
<keyword evidence="1" id="KW-0812">Transmembrane</keyword>
<keyword evidence="1" id="KW-0472">Membrane</keyword>
<gene>
    <name evidence="2" type="ORF">DERP_003714</name>
</gene>
<dbReference type="Proteomes" id="UP000887458">
    <property type="component" value="Unassembled WGS sequence"/>
</dbReference>
<proteinExistence type="predicted"/>
<dbReference type="EMBL" id="NJHN03000032">
    <property type="protein sequence ID" value="KAH9423435.1"/>
    <property type="molecule type" value="Genomic_DNA"/>
</dbReference>